<protein>
    <submittedName>
        <fullName evidence="2">Uncharacterized protein</fullName>
    </submittedName>
</protein>
<evidence type="ECO:0000256" key="1">
    <source>
        <dbReference type="SAM" id="Phobius"/>
    </source>
</evidence>
<proteinExistence type="predicted"/>
<dbReference type="Proteomes" id="UP001061862">
    <property type="component" value="Chromosome"/>
</dbReference>
<keyword evidence="1" id="KW-0812">Transmembrane</keyword>
<organism evidence="2 3">
    <name type="scientific">Devosia neptuniae</name>
    <dbReference type="NCBI Taxonomy" id="191302"/>
    <lineage>
        <taxon>Bacteria</taxon>
        <taxon>Pseudomonadati</taxon>
        <taxon>Pseudomonadota</taxon>
        <taxon>Alphaproteobacteria</taxon>
        <taxon>Hyphomicrobiales</taxon>
        <taxon>Devosiaceae</taxon>
        <taxon>Devosia</taxon>
    </lineage>
</organism>
<evidence type="ECO:0000313" key="2">
    <source>
        <dbReference type="EMBL" id="UXN70555.1"/>
    </source>
</evidence>
<feature type="transmembrane region" description="Helical" evidence="1">
    <location>
        <begin position="12"/>
        <end position="34"/>
    </location>
</feature>
<name>A0ABY6CEH7_9HYPH</name>
<accession>A0ABY6CEH7</accession>
<reference evidence="2 3" key="1">
    <citation type="submission" date="2022-09" db="EMBL/GenBank/DDBJ databases">
        <title>Interaction between co-microsymbionts with complementary sets of symbiotic genes in legume-rhizobium systems.</title>
        <authorList>
            <person name="Safronova V."/>
            <person name="Sazanova A."/>
            <person name="Afonin A."/>
            <person name="Chirak E."/>
        </authorList>
    </citation>
    <scope>NUCLEOTIDE SEQUENCE [LARGE SCALE GENOMIC DNA]</scope>
    <source>
        <strain evidence="2 3">A18/4-1</strain>
    </source>
</reference>
<evidence type="ECO:0000313" key="3">
    <source>
        <dbReference type="Proteomes" id="UP001061862"/>
    </source>
</evidence>
<gene>
    <name evidence="2" type="ORF">N8A98_05015</name>
</gene>
<feature type="transmembrane region" description="Helical" evidence="1">
    <location>
        <begin position="54"/>
        <end position="79"/>
    </location>
</feature>
<keyword evidence="1" id="KW-0472">Membrane</keyword>
<keyword evidence="3" id="KW-1185">Reference proteome</keyword>
<keyword evidence="1" id="KW-1133">Transmembrane helix</keyword>
<dbReference type="EMBL" id="CP104965">
    <property type="protein sequence ID" value="UXN70555.1"/>
    <property type="molecule type" value="Genomic_DNA"/>
</dbReference>
<dbReference type="RefSeq" id="WP_262169652.1">
    <property type="nucleotide sequence ID" value="NZ_CP104965.1"/>
</dbReference>
<sequence length="99" mass="11336">MRFLLDLPGRFFEIVGKIAVVVLPILLLWTLYGIATEHCISFRRGQSCVNDEPISFWFFTGLISISLIVYVVAAIFLLLNVRKALRARRNLRAQQGGRR</sequence>